<keyword evidence="1" id="KW-1133">Transmembrane helix</keyword>
<evidence type="ECO:0000256" key="1">
    <source>
        <dbReference type="SAM" id="Phobius"/>
    </source>
</evidence>
<gene>
    <name evidence="2" type="ORF">N475_21940</name>
</gene>
<feature type="transmembrane region" description="Helical" evidence="1">
    <location>
        <begin position="199"/>
        <end position="220"/>
    </location>
</feature>
<sequence length="265" mass="30907">MRFATTTLIATILAWLCKLYVQEPVYSLEKVRFISSKNYQSTPYKFETSKDGAMVRFEVKGYMRDNTWSSFEFEVFGTKETYLFTYHDELWTETGRDSDGAWRESRNHLYFDIRLPEAGEYHAVLHTSKGPVPRARATENHFNFRVYEINGNKEWLNITMWLLGILCFGAFLISDYLGKREPSSRYLHEFIQKRSKNEFMPIAWLLALYVFVLSALTAMACHDDDLLIDYRGKSASNKNLKVDRQLREHSMSSAGYRTRSGLGGK</sequence>
<protein>
    <submittedName>
        <fullName evidence="2">Uncharacterized protein</fullName>
    </submittedName>
</protein>
<dbReference type="PATRIC" id="fig|1365250.3.peg.4190"/>
<evidence type="ECO:0000313" key="2">
    <source>
        <dbReference type="EMBL" id="KZN32515.1"/>
    </source>
</evidence>
<dbReference type="Proteomes" id="UP000076643">
    <property type="component" value="Unassembled WGS sequence"/>
</dbReference>
<reference evidence="2 3" key="1">
    <citation type="submission" date="2013-07" db="EMBL/GenBank/DDBJ databases">
        <title>Comparative Genomic and Metabolomic Analysis of Twelve Strains of Pseudoalteromonas luteoviolacea.</title>
        <authorList>
            <person name="Vynne N.G."/>
            <person name="Mansson M."/>
            <person name="Gram L."/>
        </authorList>
    </citation>
    <scope>NUCLEOTIDE SEQUENCE [LARGE SCALE GENOMIC DNA]</scope>
    <source>
        <strain evidence="2 3">DSM 6061</strain>
    </source>
</reference>
<keyword evidence="1" id="KW-0812">Transmembrane</keyword>
<dbReference type="EMBL" id="AUYB01000131">
    <property type="protein sequence ID" value="KZN32515.1"/>
    <property type="molecule type" value="Genomic_DNA"/>
</dbReference>
<keyword evidence="1" id="KW-0472">Membrane</keyword>
<keyword evidence="3" id="KW-1185">Reference proteome</keyword>
<organism evidence="2 3">
    <name type="scientific">Pseudoalteromonas luteoviolacea DSM 6061</name>
    <dbReference type="NCBI Taxonomy" id="1365250"/>
    <lineage>
        <taxon>Bacteria</taxon>
        <taxon>Pseudomonadati</taxon>
        <taxon>Pseudomonadota</taxon>
        <taxon>Gammaproteobacteria</taxon>
        <taxon>Alteromonadales</taxon>
        <taxon>Pseudoalteromonadaceae</taxon>
        <taxon>Pseudoalteromonas</taxon>
    </lineage>
</organism>
<feature type="transmembrane region" description="Helical" evidence="1">
    <location>
        <begin position="155"/>
        <end position="178"/>
    </location>
</feature>
<evidence type="ECO:0000313" key="3">
    <source>
        <dbReference type="Proteomes" id="UP000076643"/>
    </source>
</evidence>
<dbReference type="AlphaFoldDB" id="A0A166VCZ0"/>
<comment type="caution">
    <text evidence="2">The sequence shown here is derived from an EMBL/GenBank/DDBJ whole genome shotgun (WGS) entry which is preliminary data.</text>
</comment>
<proteinExistence type="predicted"/>
<name>A0A166VCZ0_9GAMM</name>
<accession>A0A166VCZ0</accession>